<evidence type="ECO:0000313" key="7">
    <source>
        <dbReference type="Proteomes" id="UP000500890"/>
    </source>
</evidence>
<dbReference type="PROSITE" id="PS50937">
    <property type="entry name" value="HTH_MERR_2"/>
    <property type="match status" value="1"/>
</dbReference>
<dbReference type="AlphaFoldDB" id="A0A6G8APF7"/>
<proteinExistence type="predicted"/>
<dbReference type="KEGG" id="vah:G7081_07135"/>
<dbReference type="Proteomes" id="UP000500890">
    <property type="component" value="Chromosome"/>
</dbReference>
<feature type="domain" description="HTH merR-type" evidence="5">
    <location>
        <begin position="3"/>
        <end position="72"/>
    </location>
</feature>
<evidence type="ECO:0000259" key="5">
    <source>
        <dbReference type="PROSITE" id="PS50937"/>
    </source>
</evidence>
<dbReference type="SMART" id="SM00422">
    <property type="entry name" value="HTH_MERR"/>
    <property type="match status" value="1"/>
</dbReference>
<evidence type="ECO:0000256" key="2">
    <source>
        <dbReference type="ARBA" id="ARBA00023015"/>
    </source>
</evidence>
<keyword evidence="2" id="KW-0805">Transcription regulation</keyword>
<dbReference type="EMBL" id="CP049886">
    <property type="protein sequence ID" value="QIL46860.1"/>
    <property type="molecule type" value="Genomic_DNA"/>
</dbReference>
<name>A0A6G8APF7_9ENTE</name>
<accession>A0A6G8APF7</accession>
<dbReference type="Pfam" id="PF13411">
    <property type="entry name" value="MerR_1"/>
    <property type="match status" value="1"/>
</dbReference>
<dbReference type="Gene3D" id="1.10.1660.10">
    <property type="match status" value="1"/>
</dbReference>
<protein>
    <submittedName>
        <fullName evidence="6">MerR family transcriptional regulator</fullName>
    </submittedName>
</protein>
<gene>
    <name evidence="6" type="ORF">G7081_07135</name>
</gene>
<dbReference type="GO" id="GO:0003677">
    <property type="term" value="F:DNA binding"/>
    <property type="evidence" value="ECO:0007669"/>
    <property type="project" value="UniProtKB-KW"/>
</dbReference>
<keyword evidence="1" id="KW-0678">Repressor</keyword>
<keyword evidence="4" id="KW-0804">Transcription</keyword>
<evidence type="ECO:0000256" key="3">
    <source>
        <dbReference type="ARBA" id="ARBA00023125"/>
    </source>
</evidence>
<dbReference type="SUPFAM" id="SSF46955">
    <property type="entry name" value="Putative DNA-binding domain"/>
    <property type="match status" value="1"/>
</dbReference>
<evidence type="ECO:0000313" key="6">
    <source>
        <dbReference type="EMBL" id="QIL46860.1"/>
    </source>
</evidence>
<dbReference type="InterPro" id="IPR009061">
    <property type="entry name" value="DNA-bd_dom_put_sf"/>
</dbReference>
<dbReference type="GO" id="GO:0003700">
    <property type="term" value="F:DNA-binding transcription factor activity"/>
    <property type="evidence" value="ECO:0007669"/>
    <property type="project" value="InterPro"/>
</dbReference>
<reference evidence="6 7" key="1">
    <citation type="submission" date="2020-03" db="EMBL/GenBank/DDBJ databases">
        <title>Vagococcus sp. nov., isolated from beetles.</title>
        <authorList>
            <person name="Hyun D.-W."/>
            <person name="Bae J.-W."/>
        </authorList>
    </citation>
    <scope>NUCLEOTIDE SEQUENCE [LARGE SCALE GENOMIC DNA]</scope>
    <source>
        <strain evidence="6 7">HDW17A</strain>
    </source>
</reference>
<dbReference type="InterPro" id="IPR000551">
    <property type="entry name" value="MerR-type_HTH_dom"/>
</dbReference>
<dbReference type="RefSeq" id="WP_166008248.1">
    <property type="nucleotide sequence ID" value="NZ_CP049886.1"/>
</dbReference>
<sequence length="154" mass="18525">MKKYTIGEIAEKYQISTDTLRYYDKENVIPFVKKDEANRRYFVETDFQYLDTIVCLKRVGIEVKEIARFMAMCLAGDRTLESRYEFIQEQESLLVEKMALLSESLDYLRWKKWYYSEATQAKTETIFFKEGTTQVDPKHYEDYLLKQENKKLTQ</sequence>
<keyword evidence="3" id="KW-0238">DNA-binding</keyword>
<keyword evidence="7" id="KW-1185">Reference proteome</keyword>
<dbReference type="PANTHER" id="PTHR30204:SF69">
    <property type="entry name" value="MERR-FAMILY TRANSCRIPTIONAL REGULATOR"/>
    <property type="match status" value="1"/>
</dbReference>
<evidence type="ECO:0000256" key="1">
    <source>
        <dbReference type="ARBA" id="ARBA00022491"/>
    </source>
</evidence>
<dbReference type="InterPro" id="IPR047057">
    <property type="entry name" value="MerR_fam"/>
</dbReference>
<organism evidence="6 7">
    <name type="scientific">Vagococcus coleopterorum</name>
    <dbReference type="NCBI Taxonomy" id="2714946"/>
    <lineage>
        <taxon>Bacteria</taxon>
        <taxon>Bacillati</taxon>
        <taxon>Bacillota</taxon>
        <taxon>Bacilli</taxon>
        <taxon>Lactobacillales</taxon>
        <taxon>Enterococcaceae</taxon>
        <taxon>Vagococcus</taxon>
    </lineage>
</organism>
<dbReference type="PANTHER" id="PTHR30204">
    <property type="entry name" value="REDOX-CYCLING DRUG-SENSING TRANSCRIPTIONAL ACTIVATOR SOXR"/>
    <property type="match status" value="1"/>
</dbReference>
<dbReference type="CDD" id="cd01109">
    <property type="entry name" value="HTH_YyaN"/>
    <property type="match status" value="1"/>
</dbReference>
<evidence type="ECO:0000256" key="4">
    <source>
        <dbReference type="ARBA" id="ARBA00023163"/>
    </source>
</evidence>